<dbReference type="GO" id="GO:0000981">
    <property type="term" value="F:DNA-binding transcription factor activity, RNA polymerase II-specific"/>
    <property type="evidence" value="ECO:0007669"/>
    <property type="project" value="TreeGrafter"/>
</dbReference>
<dbReference type="SMART" id="SM00233">
    <property type="entry name" value="PH"/>
    <property type="match status" value="1"/>
</dbReference>
<feature type="domain" description="PH" evidence="2">
    <location>
        <begin position="267"/>
        <end position="364"/>
    </location>
</feature>
<evidence type="ECO:0000313" key="5">
    <source>
        <dbReference type="Proteomes" id="UP001159428"/>
    </source>
</evidence>
<dbReference type="PANTHER" id="PTHR15116:SF16">
    <property type="entry name" value="DEFECTIVE PROVENTRICULUS, ISOFORM A"/>
    <property type="match status" value="1"/>
</dbReference>
<dbReference type="InterPro" id="IPR032355">
    <property type="entry name" value="CUTL"/>
</dbReference>
<dbReference type="Proteomes" id="UP001159428">
    <property type="component" value="Unassembled WGS sequence"/>
</dbReference>
<feature type="compositionally biased region" description="Low complexity" evidence="1">
    <location>
        <begin position="510"/>
        <end position="521"/>
    </location>
</feature>
<evidence type="ECO:0000313" key="4">
    <source>
        <dbReference type="EMBL" id="CAH3035651.1"/>
    </source>
</evidence>
<name>A0AAU9VUA7_9CNID</name>
<dbReference type="SUPFAM" id="SSF50729">
    <property type="entry name" value="PH domain-like"/>
    <property type="match status" value="1"/>
</dbReference>
<feature type="domain" description="CUTL" evidence="3">
    <location>
        <begin position="117"/>
        <end position="191"/>
    </location>
</feature>
<dbReference type="InterPro" id="IPR001849">
    <property type="entry name" value="PH_domain"/>
</dbReference>
<feature type="region of interest" description="Disordered" evidence="1">
    <location>
        <begin position="506"/>
        <end position="530"/>
    </location>
</feature>
<dbReference type="PROSITE" id="PS51983">
    <property type="entry name" value="CUTL"/>
    <property type="match status" value="1"/>
</dbReference>
<dbReference type="GO" id="GO:0006338">
    <property type="term" value="P:chromatin remodeling"/>
    <property type="evidence" value="ECO:0007669"/>
    <property type="project" value="InterPro"/>
</dbReference>
<keyword evidence="5" id="KW-1185">Reference proteome</keyword>
<accession>A0AAU9VUA7</accession>
<dbReference type="InterPro" id="IPR011993">
    <property type="entry name" value="PH-like_dom_sf"/>
</dbReference>
<proteinExistence type="predicted"/>
<evidence type="ECO:0000259" key="2">
    <source>
        <dbReference type="PROSITE" id="PS50003"/>
    </source>
</evidence>
<dbReference type="InterPro" id="IPR038216">
    <property type="entry name" value="SATB_CUTL_sf"/>
</dbReference>
<dbReference type="InterPro" id="IPR039673">
    <property type="entry name" value="SATB1/SATB2"/>
</dbReference>
<reference evidence="4 5" key="1">
    <citation type="submission" date="2022-05" db="EMBL/GenBank/DDBJ databases">
        <authorList>
            <consortium name="Genoscope - CEA"/>
            <person name="William W."/>
        </authorList>
    </citation>
    <scope>NUCLEOTIDE SEQUENCE [LARGE SCALE GENOMIC DNA]</scope>
</reference>
<dbReference type="CDD" id="cd00821">
    <property type="entry name" value="PH"/>
    <property type="match status" value="1"/>
</dbReference>
<organism evidence="4 5">
    <name type="scientific">Pocillopora meandrina</name>
    <dbReference type="NCBI Taxonomy" id="46732"/>
    <lineage>
        <taxon>Eukaryota</taxon>
        <taxon>Metazoa</taxon>
        <taxon>Cnidaria</taxon>
        <taxon>Anthozoa</taxon>
        <taxon>Hexacorallia</taxon>
        <taxon>Scleractinia</taxon>
        <taxon>Astrocoeniina</taxon>
        <taxon>Pocilloporidae</taxon>
        <taxon>Pocillopora</taxon>
    </lineage>
</organism>
<dbReference type="PROSITE" id="PS50003">
    <property type="entry name" value="PH_DOMAIN"/>
    <property type="match status" value="1"/>
</dbReference>
<dbReference type="AlphaFoldDB" id="A0AAU9VUA7"/>
<protein>
    <recommendedName>
        <fullName evidence="6">PH domain-containing protein</fullName>
    </recommendedName>
</protein>
<sequence>MEGEEALIHFNCFVHYPSFTEEGLEVETVARGNGIQLPPSTQLSSLAASVLSDMFQKQEIDGKIIMKADNAKVLIQVRDHWKPHPLADFTSAGDLEVTLLDSFGEILFAKDAAISLHVHLCYDKDWDDQKVKTAIKKLLEYYSQTHLERMLCPFSQGMLSQISRDQYPCRLSSEKIKLFAAWYEHSQLSKEQEQDGSSSPGKKMLATLRGKKIVFNSTVEIPLLRKWYEENPKPDIKDLTRYAEILNNLDQRKTREQVLARHVNTCSKYCEDYLLRKEGRNKWIQYWVVIRGVWMLFYRDQATTNRDNFKGSVELTSCTKCNTARRGSYSFPFFVVTARGTHLFKCDTNLKRHQWMYLIGLAAKGDTPAPPPLAVPSPLSSSTELNSHDAEVNHAEICRQNSESDEDDLSIPPGAILVTTPIEELSHDEKTSNGHTSAIQGQVQHDNLSKAVLTTGITGATRVVREPSSAKASAPQPVTRPFQSTTGVSPCQQKYFPIGLSPPSAISWGRSSPDRPSSSPSLNHTRRHLGTKQLARLPLTNNRFSRYMAKSVPDMKILSLEDPS</sequence>
<dbReference type="Gene3D" id="2.30.29.30">
    <property type="entry name" value="Pleckstrin-homology domain (PH domain)/Phosphotyrosine-binding domain (PTB)"/>
    <property type="match status" value="1"/>
</dbReference>
<comment type="caution">
    <text evidence="4">The sequence shown here is derived from an EMBL/GenBank/DDBJ whole genome shotgun (WGS) entry which is preliminary data.</text>
</comment>
<evidence type="ECO:0008006" key="6">
    <source>
        <dbReference type="Google" id="ProtNLM"/>
    </source>
</evidence>
<evidence type="ECO:0000256" key="1">
    <source>
        <dbReference type="SAM" id="MobiDB-lite"/>
    </source>
</evidence>
<evidence type="ECO:0000259" key="3">
    <source>
        <dbReference type="PROSITE" id="PS51983"/>
    </source>
</evidence>
<dbReference type="PANTHER" id="PTHR15116">
    <property type="entry name" value="DNA-BINDING PROTEIN SATB FAMILY MEMBER"/>
    <property type="match status" value="1"/>
</dbReference>
<gene>
    <name evidence="4" type="ORF">PMEA_00016397</name>
</gene>
<dbReference type="Pfam" id="PF00169">
    <property type="entry name" value="PH"/>
    <property type="match status" value="1"/>
</dbReference>
<dbReference type="GO" id="GO:0000978">
    <property type="term" value="F:RNA polymerase II cis-regulatory region sequence-specific DNA binding"/>
    <property type="evidence" value="ECO:0007669"/>
    <property type="project" value="TreeGrafter"/>
</dbReference>
<dbReference type="EMBL" id="CALNXJ010000003">
    <property type="protein sequence ID" value="CAH3035651.1"/>
    <property type="molecule type" value="Genomic_DNA"/>
</dbReference>
<dbReference type="Gene3D" id="1.10.260.70">
    <property type="entry name" value="SATB, CULT domain"/>
    <property type="match status" value="1"/>
</dbReference>
<feature type="region of interest" description="Disordered" evidence="1">
    <location>
        <begin position="464"/>
        <end position="488"/>
    </location>
</feature>